<protein>
    <submittedName>
        <fullName evidence="4">Oligopeptide ABC transporter, periplasmic oligopeptide-binding protein OppA (TC 3.A.1.5.1)</fullName>
    </submittedName>
</protein>
<dbReference type="InterPro" id="IPR039424">
    <property type="entry name" value="SBP_5"/>
</dbReference>
<dbReference type="InterPro" id="IPR000914">
    <property type="entry name" value="SBP_5_dom"/>
</dbReference>
<proteinExistence type="predicted"/>
<dbReference type="Gene3D" id="3.10.105.10">
    <property type="entry name" value="Dipeptide-binding Protein, Domain 3"/>
    <property type="match status" value="1"/>
</dbReference>
<dbReference type="EMBL" id="JQ844222">
    <property type="protein sequence ID" value="AGS53118.1"/>
    <property type="molecule type" value="Genomic_DNA"/>
</dbReference>
<dbReference type="GO" id="GO:1904680">
    <property type="term" value="F:peptide transmembrane transporter activity"/>
    <property type="evidence" value="ECO:0007669"/>
    <property type="project" value="TreeGrafter"/>
</dbReference>
<dbReference type="GO" id="GO:0015833">
    <property type="term" value="P:peptide transport"/>
    <property type="evidence" value="ECO:0007669"/>
    <property type="project" value="TreeGrafter"/>
</dbReference>
<dbReference type="CDD" id="cd08509">
    <property type="entry name" value="PBP2_TmCBP_oligosaccharides_like"/>
    <property type="match status" value="1"/>
</dbReference>
<organism evidence="4">
    <name type="scientific">uncultured bacterium contig00040</name>
    <dbReference type="NCBI Taxonomy" id="1181528"/>
    <lineage>
        <taxon>Bacteria</taxon>
        <taxon>environmental samples</taxon>
    </lineage>
</organism>
<reference evidence="4" key="1">
    <citation type="submission" date="2012-03" db="EMBL/GenBank/DDBJ databases">
        <title>Functional metagenomics reveals considerable lignocellulase gene clusters in the gut microbiome of a wood-feeding higher termite.</title>
        <authorList>
            <person name="Liu N."/>
        </authorList>
    </citation>
    <scope>NUCLEOTIDE SEQUENCE</scope>
</reference>
<dbReference type="PANTHER" id="PTHR30290:SF82">
    <property type="entry name" value="ABC-TYPE DIPEPTIDE_OLIGOPEPTIDE TRANSPORT SYSTEM, PERIPLASMIC COMPONENT"/>
    <property type="match status" value="1"/>
</dbReference>
<dbReference type="Pfam" id="PF00496">
    <property type="entry name" value="SBP_bac_5"/>
    <property type="match status" value="1"/>
</dbReference>
<feature type="signal peptide" evidence="2">
    <location>
        <begin position="1"/>
        <end position="20"/>
    </location>
</feature>
<evidence type="ECO:0000256" key="1">
    <source>
        <dbReference type="SAM" id="MobiDB-lite"/>
    </source>
</evidence>
<feature type="domain" description="Solute-binding protein family 5" evidence="3">
    <location>
        <begin position="132"/>
        <end position="530"/>
    </location>
</feature>
<dbReference type="PROSITE" id="PS51257">
    <property type="entry name" value="PROKAR_LIPOPROTEIN"/>
    <property type="match status" value="1"/>
</dbReference>
<evidence type="ECO:0000313" key="4">
    <source>
        <dbReference type="EMBL" id="AGS53118.1"/>
    </source>
</evidence>
<dbReference type="PANTHER" id="PTHR30290">
    <property type="entry name" value="PERIPLASMIC BINDING COMPONENT OF ABC TRANSPORTER"/>
    <property type="match status" value="1"/>
</dbReference>
<name>A0A806K0G9_9BACT</name>
<dbReference type="Gene3D" id="3.40.190.10">
    <property type="entry name" value="Periplasmic binding protein-like II"/>
    <property type="match status" value="1"/>
</dbReference>
<feature type="compositionally biased region" description="Pro residues" evidence="1">
    <location>
        <begin position="34"/>
        <end position="58"/>
    </location>
</feature>
<feature type="chain" id="PRO_5032320870" evidence="2">
    <location>
        <begin position="21"/>
        <end position="645"/>
    </location>
</feature>
<evidence type="ECO:0000256" key="2">
    <source>
        <dbReference type="SAM" id="SignalP"/>
    </source>
</evidence>
<dbReference type="SUPFAM" id="SSF53850">
    <property type="entry name" value="Periplasmic binding protein-like II"/>
    <property type="match status" value="1"/>
</dbReference>
<sequence>MKTKRIIAMILALVFMLAFVASCGGNDEPDTSSSPPPSSSAPPSSDSPPPSSDSPPPAASTYGRDPYSPPAATGNVPREEALYFSGLQWGEVNGWNPYSNNMNNNMAIVQDATGARITMFETPYMYNMLDNKMYPLIADGPYTWNADRTELTYKIKKAAYWSDGTKITAQDAAFTYSAGDEYNVGGVGSFQAYIDKVEAVDDETVRITAVTVGGKPANPYMLEIFLMQNYILQEAWLRKMIERNGSDSDKINADLGEDVVWSGPYTKYYADNIQVIMVRDDGYWGQHADMWGKLPGPKYLAHIIFGGNDSSSAALAVGEVDVSQNYIDDVQKLWLEQGLPISTYLPESPYSILANMPTAWFNMNSPKVGIDRAEVRRAIAMAVDYDAIYENAVTRQSVKFSDVPRSLMAPFDYEQAMFDKSKVAHLQWSGNDAAGANALLDAAGIVDTNGDGWRDIDGVNLEFNACCPNGWNDWEKAMVEVANAGEKIGIKIETYFPEWWPNYMDTFTAGHQTEMDIFMYGTQGSNPVQPWSRIRGILSSEWVGNDGNWTGNFGQYVNAEVDQLIAAIPLETDQAKIKDMYTRLVEIYLTEVPSFSLMYRPQNFHVVSELYWVGFTEAGDGRNVPPDNCINGYAIADLYNLRPAG</sequence>
<feature type="region of interest" description="Disordered" evidence="1">
    <location>
        <begin position="25"/>
        <end position="75"/>
    </location>
</feature>
<dbReference type="AlphaFoldDB" id="A0A806K0G9"/>
<evidence type="ECO:0000259" key="3">
    <source>
        <dbReference type="Pfam" id="PF00496"/>
    </source>
</evidence>
<dbReference type="Gene3D" id="3.90.76.10">
    <property type="entry name" value="Dipeptide-binding Protein, Domain 1"/>
    <property type="match status" value="1"/>
</dbReference>
<accession>A0A806K0G9</accession>
<keyword evidence="2" id="KW-0732">Signal</keyword>